<evidence type="ECO:0000313" key="1">
    <source>
        <dbReference type="EMBL" id="BCS83556.1"/>
    </source>
</evidence>
<organism evidence="1 2">
    <name type="scientific">Cotonvirus japonicus</name>
    <dbReference type="NCBI Taxonomy" id="2811091"/>
    <lineage>
        <taxon>Viruses</taxon>
        <taxon>Varidnaviria</taxon>
        <taxon>Bamfordvirae</taxon>
        <taxon>Nucleocytoviricota</taxon>
        <taxon>Megaviricetes</taxon>
        <taxon>Imitervirales</taxon>
        <taxon>Mimiviridae</taxon>
        <taxon>Megamimivirinae</taxon>
        <taxon>Cotonvirus</taxon>
        <taxon>Cotonvirus japonicum</taxon>
    </lineage>
</organism>
<dbReference type="SUPFAM" id="SSF48403">
    <property type="entry name" value="Ankyrin repeat"/>
    <property type="match status" value="1"/>
</dbReference>
<proteinExistence type="predicted"/>
<dbReference type="EMBL" id="AP024483">
    <property type="protein sequence ID" value="BCS83556.1"/>
    <property type="molecule type" value="Genomic_DNA"/>
</dbReference>
<name>A0ABM7NTX3_9VIRU</name>
<dbReference type="Proteomes" id="UP001321479">
    <property type="component" value="Segment"/>
</dbReference>
<dbReference type="GeneID" id="80558761"/>
<accession>A0ABM7NTX3</accession>
<sequence>MERFENNDIFNADAYNGLDFEKIKIYDYLLSTNPDIIDYAKSRCSTSLLYFAYFCYKKIWNDHQEIINHIITYKYNSIDDMAICMLAAEQGNLNIIQKLSENGYDFNIYMFHNNSNYLKEKSITNEISACYFESHYISNYILKNGNDNVIFYLIENKIINPELFEASDILNIINKRYLLEYMISTYFFDEYSITKIISVYLRSDISEIDKTLLSKMIDICGDNAIYLILEHSLKIMRKSPEEKLKILIEMGFTKFDKLIYLACVNSNYELIDILLSKGYTLGEECIDLLIDKLNKNIIDLFEKYSIDLSSYKYSNIEDIENFHKLKNLNIDPEQLCLRMMSKFIISNNHYSGSLSALTAKDLRILKNFKWNS</sequence>
<dbReference type="Gene3D" id="1.25.40.20">
    <property type="entry name" value="Ankyrin repeat-containing domain"/>
    <property type="match status" value="1"/>
</dbReference>
<reference evidence="1 2" key="1">
    <citation type="submission" date="2021-02" db="EMBL/GenBank/DDBJ databases">
        <title>Cotonvirus japonicus, which uses Golgi apparatus of host cells for its virion factory, phylogenetically links tailed tupanvirus and icosahedral mimivirus.</title>
        <authorList>
            <person name="Takahashi H."/>
            <person name="Fukaya S."/>
            <person name="Song C."/>
            <person name="Murata K."/>
            <person name="Takemura M."/>
        </authorList>
    </citation>
    <scope>NUCLEOTIDE SEQUENCE [LARGE SCALE GENOMIC DNA]</scope>
</reference>
<protein>
    <recommendedName>
        <fullName evidence="3">Ankyrin repeat protein</fullName>
    </recommendedName>
</protein>
<dbReference type="RefSeq" id="YP_010842164.1">
    <property type="nucleotide sequence ID" value="NC_079139.1"/>
</dbReference>
<dbReference type="InterPro" id="IPR036770">
    <property type="entry name" value="Ankyrin_rpt-contain_sf"/>
</dbReference>
<evidence type="ECO:0008006" key="3">
    <source>
        <dbReference type="Google" id="ProtNLM"/>
    </source>
</evidence>
<keyword evidence="2" id="KW-1185">Reference proteome</keyword>
<evidence type="ECO:0000313" key="2">
    <source>
        <dbReference type="Proteomes" id="UP001321479"/>
    </source>
</evidence>